<dbReference type="Pfam" id="PF21789">
    <property type="entry name" value="TNP-like_RNaseH_C"/>
    <property type="match status" value="1"/>
</dbReference>
<feature type="domain" description="Transposable element P transposase-like RNase H C-terminal" evidence="2">
    <location>
        <begin position="150"/>
        <end position="180"/>
    </location>
</feature>
<organism evidence="3 4">
    <name type="scientific">Plakobranchus ocellatus</name>
    <dbReference type="NCBI Taxonomy" id="259542"/>
    <lineage>
        <taxon>Eukaryota</taxon>
        <taxon>Metazoa</taxon>
        <taxon>Spiralia</taxon>
        <taxon>Lophotrochozoa</taxon>
        <taxon>Mollusca</taxon>
        <taxon>Gastropoda</taxon>
        <taxon>Heterobranchia</taxon>
        <taxon>Euthyneura</taxon>
        <taxon>Panpulmonata</taxon>
        <taxon>Sacoglossa</taxon>
        <taxon>Placobranchoidea</taxon>
        <taxon>Plakobranchidae</taxon>
        <taxon>Plakobranchus</taxon>
    </lineage>
</organism>
<dbReference type="AlphaFoldDB" id="A0AAV4CQX5"/>
<evidence type="ECO:0000313" key="3">
    <source>
        <dbReference type="EMBL" id="GFO34303.1"/>
    </source>
</evidence>
<name>A0AAV4CQX5_9GAST</name>
<dbReference type="EMBL" id="BLXT01006881">
    <property type="protein sequence ID" value="GFO34303.1"/>
    <property type="molecule type" value="Genomic_DNA"/>
</dbReference>
<dbReference type="PANTHER" id="PTHR47577:SF2">
    <property type="entry name" value="THAP DOMAIN CONTAINING 9"/>
    <property type="match status" value="1"/>
</dbReference>
<keyword evidence="4" id="KW-1185">Reference proteome</keyword>
<dbReference type="InterPro" id="IPR048366">
    <property type="entry name" value="TNP-like_GBD"/>
</dbReference>
<evidence type="ECO:0000259" key="2">
    <source>
        <dbReference type="Pfam" id="PF21789"/>
    </source>
</evidence>
<dbReference type="InterPro" id="IPR048367">
    <property type="entry name" value="TNP-like_RNaseH_C"/>
</dbReference>
<reference evidence="3 4" key="1">
    <citation type="journal article" date="2021" name="Elife">
        <title>Chloroplast acquisition without the gene transfer in kleptoplastic sea slugs, Plakobranchus ocellatus.</title>
        <authorList>
            <person name="Maeda T."/>
            <person name="Takahashi S."/>
            <person name="Yoshida T."/>
            <person name="Shimamura S."/>
            <person name="Takaki Y."/>
            <person name="Nagai Y."/>
            <person name="Toyoda A."/>
            <person name="Suzuki Y."/>
            <person name="Arimoto A."/>
            <person name="Ishii H."/>
            <person name="Satoh N."/>
            <person name="Nishiyama T."/>
            <person name="Hasebe M."/>
            <person name="Maruyama T."/>
            <person name="Minagawa J."/>
            <person name="Obokata J."/>
            <person name="Shigenobu S."/>
        </authorList>
    </citation>
    <scope>NUCLEOTIDE SEQUENCE [LARGE SCALE GENOMIC DNA]</scope>
</reference>
<accession>A0AAV4CQX5</accession>
<evidence type="ECO:0000259" key="1">
    <source>
        <dbReference type="Pfam" id="PF21788"/>
    </source>
</evidence>
<gene>
    <name evidence="3" type="ORF">PoB_006080800</name>
</gene>
<evidence type="ECO:0000313" key="4">
    <source>
        <dbReference type="Proteomes" id="UP000735302"/>
    </source>
</evidence>
<proteinExistence type="predicted"/>
<dbReference type="PANTHER" id="PTHR47577">
    <property type="entry name" value="THAP DOMAIN-CONTAINING PROTEIN 6"/>
    <property type="match status" value="1"/>
</dbReference>
<dbReference type="Pfam" id="PF21788">
    <property type="entry name" value="TNP-like_GBD"/>
    <property type="match status" value="1"/>
</dbReference>
<sequence>MVVGIKGRWKMPFGYFLGKADAQTLSNSVADAIDFLRVEEGHPDFQGSEKTTEFIRKLDTLFDMCNSKNPIARYSKSRIDESNLEQKIEQFHNLSNYLKELIDVEGQPLVLGRRKTPFLGFMMTAMSLCQISRELLKRPNEPLNYLLTIRFSQDHLETLFSPLRRKGGWNNNPNVLQLKWSLRSLLMKNGVTASSCANSVEIDDTSCIVRKDLPLSKEALKLTTAYTQLIANPSIYHNKALYYIAGFICRKICKAIKCTPCDTHLHQKCQTWKEIQMLLLYTAKTKED</sequence>
<protein>
    <submittedName>
        <fullName evidence="3">THAP domain-containing protein 9</fullName>
    </submittedName>
</protein>
<feature type="domain" description="Transposable element P transposase-like GTP-binding insertion" evidence="1">
    <location>
        <begin position="21"/>
        <end position="76"/>
    </location>
</feature>
<comment type="caution">
    <text evidence="3">The sequence shown here is derived from an EMBL/GenBank/DDBJ whole genome shotgun (WGS) entry which is preliminary data.</text>
</comment>
<dbReference type="Proteomes" id="UP000735302">
    <property type="component" value="Unassembled WGS sequence"/>
</dbReference>